<evidence type="ECO:0000313" key="1">
    <source>
        <dbReference type="EMBL" id="QCS41227.1"/>
    </source>
</evidence>
<evidence type="ECO:0000313" key="2">
    <source>
        <dbReference type="Proteomes" id="UP000302218"/>
    </source>
</evidence>
<dbReference type="OrthoDB" id="205738at2157"/>
<organism evidence="1 2">
    <name type="scientific">Natrinema versiforme</name>
    <dbReference type="NCBI Taxonomy" id="88724"/>
    <lineage>
        <taxon>Archaea</taxon>
        <taxon>Methanobacteriati</taxon>
        <taxon>Methanobacteriota</taxon>
        <taxon>Stenosarchaea group</taxon>
        <taxon>Halobacteria</taxon>
        <taxon>Halobacteriales</taxon>
        <taxon>Natrialbaceae</taxon>
        <taxon>Natrinema</taxon>
    </lineage>
</organism>
<gene>
    <name evidence="1" type="ORF">FEJ81_02255</name>
</gene>
<dbReference type="EMBL" id="CP040330">
    <property type="protein sequence ID" value="QCS41227.1"/>
    <property type="molecule type" value="Genomic_DNA"/>
</dbReference>
<reference evidence="2" key="1">
    <citation type="submission" date="2019-05" db="EMBL/GenBank/DDBJ databases">
        <title>Genome sequence and methylation pattern of the halophilic Archaeon Natrinema versiforme BOL5-4.</title>
        <authorList>
            <person name="DasSarma P."/>
            <person name="Anton B.P."/>
            <person name="DasSarma S.L."/>
            <person name="Martinez F.L."/>
            <person name="Guzman D."/>
            <person name="Roberts R.J."/>
            <person name="DasSarma S."/>
        </authorList>
    </citation>
    <scope>NUCLEOTIDE SEQUENCE [LARGE SCALE GENOMIC DNA]</scope>
    <source>
        <strain evidence="2">BOL5-4</strain>
    </source>
</reference>
<dbReference type="Proteomes" id="UP000302218">
    <property type="component" value="Chromosome"/>
</dbReference>
<dbReference type="KEGG" id="nvr:FEJ81_02255"/>
<sequence>MSSSQPETETYEVTLSRDEQWVVHHVLSNRLDEALDADGTPPEWVLEGIETLEAGDGTERLTGSQADRIYTELAAYVDREETPARDVDDGSAVLDLLEDVCEADAQA</sequence>
<name>A0A4V1FY76_9EURY</name>
<dbReference type="Pfam" id="PF25251">
    <property type="entry name" value="DUF7853"/>
    <property type="match status" value="1"/>
</dbReference>
<dbReference type="AlphaFoldDB" id="A0A4V1FY76"/>
<dbReference type="GeneID" id="40264056"/>
<proteinExistence type="predicted"/>
<accession>A0A4V1FY76</accession>
<protein>
    <submittedName>
        <fullName evidence="1">Uncharacterized protein</fullName>
    </submittedName>
</protein>
<dbReference type="InterPro" id="IPR057175">
    <property type="entry name" value="DUF7853"/>
</dbReference>
<dbReference type="RefSeq" id="WP_138243740.1">
    <property type="nucleotide sequence ID" value="NZ_CP040330.1"/>
</dbReference>